<feature type="region of interest" description="Disordered" evidence="1">
    <location>
        <begin position="54"/>
        <end position="86"/>
    </location>
</feature>
<keyword evidence="3" id="KW-1185">Reference proteome</keyword>
<dbReference type="AlphaFoldDB" id="A0AAD5MT42"/>
<evidence type="ECO:0000256" key="1">
    <source>
        <dbReference type="SAM" id="MobiDB-lite"/>
    </source>
</evidence>
<evidence type="ECO:0000313" key="2">
    <source>
        <dbReference type="EMBL" id="KAJ1362243.1"/>
    </source>
</evidence>
<sequence length="86" mass="9698">MDSKRVQAPSWKTSQAMSGRVCCYRQPSAFADGNFWIHGIGLARAHTEDFERCRQEMTQEQLDHARSHTSSEEEDESKCASSLSSS</sequence>
<organism evidence="2 3">
    <name type="scientific">Parelaphostrongylus tenuis</name>
    <name type="common">Meningeal worm</name>
    <dbReference type="NCBI Taxonomy" id="148309"/>
    <lineage>
        <taxon>Eukaryota</taxon>
        <taxon>Metazoa</taxon>
        <taxon>Ecdysozoa</taxon>
        <taxon>Nematoda</taxon>
        <taxon>Chromadorea</taxon>
        <taxon>Rhabditida</taxon>
        <taxon>Rhabditina</taxon>
        <taxon>Rhabditomorpha</taxon>
        <taxon>Strongyloidea</taxon>
        <taxon>Metastrongylidae</taxon>
        <taxon>Parelaphostrongylus</taxon>
    </lineage>
</organism>
<proteinExistence type="predicted"/>
<dbReference type="EMBL" id="JAHQIW010004405">
    <property type="protein sequence ID" value="KAJ1362243.1"/>
    <property type="molecule type" value="Genomic_DNA"/>
</dbReference>
<comment type="caution">
    <text evidence="2">The sequence shown here is derived from an EMBL/GenBank/DDBJ whole genome shotgun (WGS) entry which is preliminary data.</text>
</comment>
<accession>A0AAD5MT42</accession>
<gene>
    <name evidence="2" type="ORF">KIN20_021741</name>
</gene>
<reference evidence="2" key="1">
    <citation type="submission" date="2021-06" db="EMBL/GenBank/DDBJ databases">
        <title>Parelaphostrongylus tenuis whole genome reference sequence.</title>
        <authorList>
            <person name="Garwood T.J."/>
            <person name="Larsen P.A."/>
            <person name="Fountain-Jones N.M."/>
            <person name="Garbe J.R."/>
            <person name="Macchietto M.G."/>
            <person name="Kania S.A."/>
            <person name="Gerhold R.W."/>
            <person name="Richards J.E."/>
            <person name="Wolf T.M."/>
        </authorList>
    </citation>
    <scope>NUCLEOTIDE SEQUENCE</scope>
    <source>
        <strain evidence="2">MNPRO001-30</strain>
        <tissue evidence="2">Meninges</tissue>
    </source>
</reference>
<evidence type="ECO:0000313" key="3">
    <source>
        <dbReference type="Proteomes" id="UP001196413"/>
    </source>
</evidence>
<protein>
    <submittedName>
        <fullName evidence="2">Uncharacterized protein</fullName>
    </submittedName>
</protein>
<name>A0AAD5MT42_PARTN</name>
<dbReference type="Proteomes" id="UP001196413">
    <property type="component" value="Unassembled WGS sequence"/>
</dbReference>
<feature type="compositionally biased region" description="Basic and acidic residues" evidence="1">
    <location>
        <begin position="54"/>
        <end position="71"/>
    </location>
</feature>